<sequence>MSVITELRVAPDEFELGRLMNLSDHTTVVLERMVPLGQTPVPFFRVRDADRDTFEGTLQRHPSVETLTRLHRQDGETLYALEWIASRDRFFSAMTETGAQLVSATGTPDSWTFELRFPSHEALSRFHEYCEEADIPITVDRIYSPTTPGMGPWFGLTPEQRTTLVSAVRGGYYDIPRRMSTQDLADEFGISDQAITERLRRGIASLVEHTLLPTDTVEE</sequence>
<dbReference type="KEGG" id="srub:C2R22_02945"/>
<dbReference type="GeneID" id="35591012"/>
<feature type="domain" description="HTH bat-type" evidence="3">
    <location>
        <begin position="156"/>
        <end position="207"/>
    </location>
</feature>
<dbReference type="PANTHER" id="PTHR34236">
    <property type="entry name" value="DIMETHYL SULFOXIDE REDUCTASE TRANSCRIPTIONAL ACTIVATOR"/>
    <property type="match status" value="1"/>
</dbReference>
<keyword evidence="2" id="KW-0804">Transcription</keyword>
<evidence type="ECO:0000313" key="6">
    <source>
        <dbReference type="Proteomes" id="UP000236584"/>
    </source>
</evidence>
<accession>A0A2I8VFN0</accession>
<protein>
    <submittedName>
        <fullName evidence="5">Helix-turn-helix domain-containing protein</fullName>
    </submittedName>
</protein>
<dbReference type="Pfam" id="PF15915">
    <property type="entry name" value="BAT"/>
    <property type="match status" value="1"/>
</dbReference>
<dbReference type="OrthoDB" id="156233at2157"/>
<reference evidence="5 6" key="1">
    <citation type="submission" date="2018-01" db="EMBL/GenBank/DDBJ databases">
        <title>Complete genome sequence of Salinigranum rubrum GX10T, an extremely halophilic archaeon isolated from a marine solar saltern.</title>
        <authorList>
            <person name="Han S."/>
        </authorList>
    </citation>
    <scope>NUCLEOTIDE SEQUENCE [LARGE SCALE GENOMIC DNA]</scope>
    <source>
        <strain evidence="5 6">GX10</strain>
    </source>
</reference>
<keyword evidence="1" id="KW-0805">Transcription regulation</keyword>
<evidence type="ECO:0000313" key="5">
    <source>
        <dbReference type="EMBL" id="AUV80740.1"/>
    </source>
</evidence>
<dbReference type="Pfam" id="PF04967">
    <property type="entry name" value="HTH_10"/>
    <property type="match status" value="1"/>
</dbReference>
<keyword evidence="6" id="KW-1185">Reference proteome</keyword>
<dbReference type="InterPro" id="IPR007050">
    <property type="entry name" value="HTH_bacterioopsin"/>
</dbReference>
<evidence type="ECO:0000256" key="1">
    <source>
        <dbReference type="ARBA" id="ARBA00023015"/>
    </source>
</evidence>
<proteinExistence type="predicted"/>
<dbReference type="Proteomes" id="UP000236584">
    <property type="component" value="Chromosome"/>
</dbReference>
<dbReference type="InterPro" id="IPR031803">
    <property type="entry name" value="BAT_GAF/HTH-assoc"/>
</dbReference>
<organism evidence="5 6">
    <name type="scientific">Salinigranum rubrum</name>
    <dbReference type="NCBI Taxonomy" id="755307"/>
    <lineage>
        <taxon>Archaea</taxon>
        <taxon>Methanobacteriati</taxon>
        <taxon>Methanobacteriota</taxon>
        <taxon>Stenosarchaea group</taxon>
        <taxon>Halobacteria</taxon>
        <taxon>Halobacteriales</taxon>
        <taxon>Haloferacaceae</taxon>
        <taxon>Salinigranum</taxon>
    </lineage>
</organism>
<dbReference type="RefSeq" id="WP_103424391.1">
    <property type="nucleotide sequence ID" value="NZ_CP026309.1"/>
</dbReference>
<evidence type="ECO:0000256" key="2">
    <source>
        <dbReference type="ARBA" id="ARBA00023163"/>
    </source>
</evidence>
<dbReference type="EMBL" id="CP026309">
    <property type="protein sequence ID" value="AUV80740.1"/>
    <property type="molecule type" value="Genomic_DNA"/>
</dbReference>
<feature type="domain" description="Bacterioopsin transcriptional activator GAF and HTH associated" evidence="4">
    <location>
        <begin position="6"/>
        <end position="133"/>
    </location>
</feature>
<name>A0A2I8VFN0_9EURY</name>
<evidence type="ECO:0000259" key="4">
    <source>
        <dbReference type="Pfam" id="PF15915"/>
    </source>
</evidence>
<evidence type="ECO:0000259" key="3">
    <source>
        <dbReference type="Pfam" id="PF04967"/>
    </source>
</evidence>
<dbReference type="PANTHER" id="PTHR34236:SF1">
    <property type="entry name" value="DIMETHYL SULFOXIDE REDUCTASE TRANSCRIPTIONAL ACTIVATOR"/>
    <property type="match status" value="1"/>
</dbReference>
<dbReference type="AlphaFoldDB" id="A0A2I8VFN0"/>
<gene>
    <name evidence="5" type="ORF">C2R22_02945</name>
</gene>